<organism evidence="1">
    <name type="scientific">human gut metagenome</name>
    <dbReference type="NCBI Taxonomy" id="408170"/>
    <lineage>
        <taxon>unclassified sequences</taxon>
        <taxon>metagenomes</taxon>
        <taxon>organismal metagenomes</taxon>
    </lineage>
</organism>
<comment type="caution">
    <text evidence="1">The sequence shown here is derived from an EMBL/GenBank/DDBJ whole genome shotgun (WGS) entry which is preliminary data.</text>
</comment>
<proteinExistence type="predicted"/>
<reference evidence="1" key="1">
    <citation type="journal article" date="2013" name="Environ. Microbiol.">
        <title>Microbiota from the distal guts of lean and obese adolescents exhibit partial functional redundancy besides clear differences in community structure.</title>
        <authorList>
            <person name="Ferrer M."/>
            <person name="Ruiz A."/>
            <person name="Lanza F."/>
            <person name="Haange S.B."/>
            <person name="Oberbach A."/>
            <person name="Till H."/>
            <person name="Bargiela R."/>
            <person name="Campoy C."/>
            <person name="Segura M.T."/>
            <person name="Richter M."/>
            <person name="von Bergen M."/>
            <person name="Seifert J."/>
            <person name="Suarez A."/>
        </authorList>
    </citation>
    <scope>NUCLEOTIDE SEQUENCE</scope>
</reference>
<protein>
    <submittedName>
        <fullName evidence="1">Uncharacterized protein</fullName>
    </submittedName>
</protein>
<accession>K1THD3</accession>
<dbReference type="AlphaFoldDB" id="K1THD3"/>
<sequence>SLLGQLCEGGNVSFTPSGKAVMAEITLEEIRNKLG</sequence>
<name>K1THD3_9ZZZZ</name>
<evidence type="ECO:0000313" key="1">
    <source>
        <dbReference type="EMBL" id="EKC65765.1"/>
    </source>
</evidence>
<feature type="non-terminal residue" evidence="1">
    <location>
        <position position="1"/>
    </location>
</feature>
<dbReference type="EMBL" id="AJWZ01004321">
    <property type="protein sequence ID" value="EKC65765.1"/>
    <property type="molecule type" value="Genomic_DNA"/>
</dbReference>
<gene>
    <name evidence="1" type="ORF">OBE_06290</name>
</gene>